<evidence type="ECO:0000313" key="2">
    <source>
        <dbReference type="Proteomes" id="UP000266340"/>
    </source>
</evidence>
<dbReference type="OrthoDB" id="2849944at2"/>
<dbReference type="InterPro" id="IPR037891">
    <property type="entry name" value="Cdil-like_sf"/>
</dbReference>
<dbReference type="Proteomes" id="UP000266340">
    <property type="component" value="Unassembled WGS sequence"/>
</dbReference>
<evidence type="ECO:0008006" key="3">
    <source>
        <dbReference type="Google" id="ProtNLM"/>
    </source>
</evidence>
<comment type="caution">
    <text evidence="1">The sequence shown here is derived from an EMBL/GenBank/DDBJ whole genome shotgun (WGS) entry which is preliminary data.</text>
</comment>
<accession>A0A398CJZ7</accession>
<reference evidence="1 2" key="1">
    <citation type="submission" date="2018-09" db="EMBL/GenBank/DDBJ databases">
        <title>Cohnella cavernae sp. nov., isolated from a karst cave.</title>
        <authorList>
            <person name="Zhu H."/>
        </authorList>
    </citation>
    <scope>NUCLEOTIDE SEQUENCE [LARGE SCALE GENOMIC DNA]</scope>
    <source>
        <strain evidence="1 2">K2E09-144</strain>
    </source>
</reference>
<dbReference type="SUPFAM" id="SSF160207">
    <property type="entry name" value="NMB0488-like"/>
    <property type="match status" value="1"/>
</dbReference>
<sequence length="147" mass="17078">MEELYTIYVYKDKKDTLLVIPYAKNDQGVRTNVNKPQIIEPPLIMEQLGLKTREAFEVAIQETYLKRDHVYVIAHLTGIKSWKKLHKEYLFVRAILTPDSQYIFYPGIGVTSDWDEEKGISLPTNATNEEMGTAVMNTFELHRLSRL</sequence>
<gene>
    <name evidence="1" type="ORF">D3H35_17335</name>
</gene>
<dbReference type="AlphaFoldDB" id="A0A398CJZ7"/>
<evidence type="ECO:0000313" key="1">
    <source>
        <dbReference type="EMBL" id="RIE02462.1"/>
    </source>
</evidence>
<dbReference type="RefSeq" id="WP_119150502.1">
    <property type="nucleotide sequence ID" value="NZ_JBHSOV010000048.1"/>
</dbReference>
<organism evidence="1 2">
    <name type="scientific">Cohnella faecalis</name>
    <dbReference type="NCBI Taxonomy" id="2315694"/>
    <lineage>
        <taxon>Bacteria</taxon>
        <taxon>Bacillati</taxon>
        <taxon>Bacillota</taxon>
        <taxon>Bacilli</taxon>
        <taxon>Bacillales</taxon>
        <taxon>Paenibacillaceae</taxon>
        <taxon>Cohnella</taxon>
    </lineage>
</organism>
<dbReference type="EMBL" id="QXJM01000039">
    <property type="protein sequence ID" value="RIE02462.1"/>
    <property type="molecule type" value="Genomic_DNA"/>
</dbReference>
<name>A0A398CJZ7_9BACL</name>
<keyword evidence="2" id="KW-1185">Reference proteome</keyword>
<protein>
    <recommendedName>
        <fullName evidence="3">DUF1436 family protein</fullName>
    </recommendedName>
</protein>
<proteinExistence type="predicted"/>